<keyword evidence="2" id="KW-1185">Reference proteome</keyword>
<dbReference type="EMBL" id="AVOT02030356">
    <property type="protein sequence ID" value="MBW0523523.1"/>
    <property type="molecule type" value="Genomic_DNA"/>
</dbReference>
<evidence type="ECO:0008006" key="3">
    <source>
        <dbReference type="Google" id="ProtNLM"/>
    </source>
</evidence>
<organism evidence="1 2">
    <name type="scientific">Austropuccinia psidii MF-1</name>
    <dbReference type="NCBI Taxonomy" id="1389203"/>
    <lineage>
        <taxon>Eukaryota</taxon>
        <taxon>Fungi</taxon>
        <taxon>Dikarya</taxon>
        <taxon>Basidiomycota</taxon>
        <taxon>Pucciniomycotina</taxon>
        <taxon>Pucciniomycetes</taxon>
        <taxon>Pucciniales</taxon>
        <taxon>Sphaerophragmiaceae</taxon>
        <taxon>Austropuccinia</taxon>
    </lineage>
</organism>
<evidence type="ECO:0000313" key="1">
    <source>
        <dbReference type="EMBL" id="MBW0523523.1"/>
    </source>
</evidence>
<dbReference type="AlphaFoldDB" id="A0A9Q3I0E3"/>
<sequence>MCAAAAARDRKSPAQRAARFLTRPKSEIGLVESRHRHHVTRLSVQPNPTAKSATEYRPACTLAQSVTIPDSRFIDVAWTNMMYNNRWRIGLIFSAGLWGRHELSMSMSSARAGTLTSTGCADGELPGRGRTLRVRRKGIRAIDLLQDLSIQPGWADDQGTSCRRVADTILKNLQAYLQKYPKRSIHGISSSNPIHQSTFVVIAHRQTINGLIALSRSSQPSESLGVNAGTMTKQRGCNTLRSSPLLYRAQEGWE</sequence>
<reference evidence="1" key="1">
    <citation type="submission" date="2021-03" db="EMBL/GenBank/DDBJ databases">
        <title>Draft genome sequence of rust myrtle Austropuccinia psidii MF-1, a brazilian biotype.</title>
        <authorList>
            <person name="Quecine M.C."/>
            <person name="Pachon D.M.R."/>
            <person name="Bonatelli M.L."/>
            <person name="Correr F.H."/>
            <person name="Franceschini L.M."/>
            <person name="Leite T.F."/>
            <person name="Margarido G.R.A."/>
            <person name="Almeida C.A."/>
            <person name="Ferrarezi J.A."/>
            <person name="Labate C.A."/>
        </authorList>
    </citation>
    <scope>NUCLEOTIDE SEQUENCE</scope>
    <source>
        <strain evidence="1">MF-1</strain>
    </source>
</reference>
<accession>A0A9Q3I0E3</accession>
<protein>
    <recommendedName>
        <fullName evidence="3">Phosphoglycerate mutase</fullName>
    </recommendedName>
</protein>
<name>A0A9Q3I0E3_9BASI</name>
<gene>
    <name evidence="1" type="ORF">O181_063238</name>
</gene>
<evidence type="ECO:0000313" key="2">
    <source>
        <dbReference type="Proteomes" id="UP000765509"/>
    </source>
</evidence>
<proteinExistence type="predicted"/>
<comment type="caution">
    <text evidence="1">The sequence shown here is derived from an EMBL/GenBank/DDBJ whole genome shotgun (WGS) entry which is preliminary data.</text>
</comment>
<dbReference type="Proteomes" id="UP000765509">
    <property type="component" value="Unassembled WGS sequence"/>
</dbReference>